<evidence type="ECO:0000256" key="1">
    <source>
        <dbReference type="ARBA" id="ARBA00006315"/>
    </source>
</evidence>
<name>A0A4R7JW28_9GAMM</name>
<reference evidence="3 4" key="1">
    <citation type="submission" date="2019-03" db="EMBL/GenBank/DDBJ databases">
        <title>Genomic Encyclopedia of Type Strains, Phase IV (KMG-IV): sequencing the most valuable type-strain genomes for metagenomic binning, comparative biology and taxonomic classification.</title>
        <authorList>
            <person name="Goeker M."/>
        </authorList>
    </citation>
    <scope>NUCLEOTIDE SEQUENCE [LARGE SCALE GENOMIC DNA]</scope>
    <source>
        <strain evidence="3 4">DSM 15505</strain>
    </source>
</reference>
<keyword evidence="4" id="KW-1185">Reference proteome</keyword>
<dbReference type="EMBL" id="SOAX01000003">
    <property type="protein sequence ID" value="TDT41707.1"/>
    <property type="molecule type" value="Genomic_DNA"/>
</dbReference>
<dbReference type="HAMAP" id="MF_00055">
    <property type="entry name" value="MEMO1"/>
    <property type="match status" value="1"/>
</dbReference>
<comment type="caution">
    <text evidence="3">The sequence shown here is derived from an EMBL/GenBank/DDBJ whole genome shotgun (WGS) entry which is preliminary data.</text>
</comment>
<evidence type="ECO:0000256" key="2">
    <source>
        <dbReference type="HAMAP-Rule" id="MF_00055"/>
    </source>
</evidence>
<gene>
    <name evidence="3" type="ORF">DES49_1809</name>
</gene>
<dbReference type="NCBIfam" id="TIGR04336">
    <property type="entry name" value="AmmeMemoSam_B"/>
    <property type="match status" value="1"/>
</dbReference>
<accession>A0A4R7JW28</accession>
<protein>
    <recommendedName>
        <fullName evidence="2">MEMO1 family protein DES49_1809</fullName>
    </recommendedName>
</protein>
<proteinExistence type="inferred from homology"/>
<dbReference type="Gene3D" id="3.40.830.10">
    <property type="entry name" value="LigB-like"/>
    <property type="match status" value="1"/>
</dbReference>
<dbReference type="Proteomes" id="UP000295830">
    <property type="component" value="Unassembled WGS sequence"/>
</dbReference>
<evidence type="ECO:0000313" key="3">
    <source>
        <dbReference type="EMBL" id="TDT41707.1"/>
    </source>
</evidence>
<dbReference type="AlphaFoldDB" id="A0A4R7JW28"/>
<dbReference type="Pfam" id="PF01875">
    <property type="entry name" value="Memo"/>
    <property type="match status" value="1"/>
</dbReference>
<organism evidence="3 4">
    <name type="scientific">Halospina denitrificans</name>
    <dbReference type="NCBI Taxonomy" id="332522"/>
    <lineage>
        <taxon>Bacteria</taxon>
        <taxon>Pseudomonadati</taxon>
        <taxon>Pseudomonadota</taxon>
        <taxon>Gammaproteobacteria</taxon>
        <taxon>Halospina</taxon>
    </lineage>
</organism>
<dbReference type="RefSeq" id="WP_133736056.1">
    <property type="nucleotide sequence ID" value="NZ_SOAX01000003.1"/>
</dbReference>
<evidence type="ECO:0000313" key="4">
    <source>
        <dbReference type="Proteomes" id="UP000295830"/>
    </source>
</evidence>
<sequence>MDSQIRPPAVAGLFYPDNAEVLATQVNGFLDNADSTIDPPKALIAPHAGYPFSGAVAGRAYAPVRGNADRFSRVVLLGPSHRVPFRGMAASRADYFATPMGNVRIDQETLSRLATERDDVVYREDAHEREHGLEVHLPFLQALLGDFSVVPLVVGDAGPEAVGSLLESVWGGPETLIVISSDLSHFMDYDSAVRRDRATSEAIEKLRYEDVHEGDACGRHPINGLLWLARRKGMEGRILDLRNSGDAGAPKNSVVGYGAYVFN</sequence>
<dbReference type="OrthoDB" id="9782820at2"/>
<dbReference type="PANTHER" id="PTHR11060">
    <property type="entry name" value="PROTEIN MEMO1"/>
    <property type="match status" value="1"/>
</dbReference>
<comment type="similarity">
    <text evidence="1 2">Belongs to the MEMO1 family.</text>
</comment>
<dbReference type="PANTHER" id="PTHR11060:SF0">
    <property type="entry name" value="PROTEIN MEMO1"/>
    <property type="match status" value="1"/>
</dbReference>
<dbReference type="CDD" id="cd07361">
    <property type="entry name" value="MEMO_like"/>
    <property type="match status" value="1"/>
</dbReference>
<dbReference type="InterPro" id="IPR002737">
    <property type="entry name" value="MEMO1_fam"/>
</dbReference>